<dbReference type="AlphaFoldDB" id="A0A979FUB1"/>
<feature type="region of interest" description="Disordered" evidence="1">
    <location>
        <begin position="1"/>
        <end position="26"/>
    </location>
</feature>
<accession>A0A979FUB1</accession>
<dbReference type="KEGG" id="hazt:125179280"/>
<evidence type="ECO:0000313" key="3">
    <source>
        <dbReference type="RefSeq" id="XP_047740809.1"/>
    </source>
</evidence>
<name>A0A979FUB1_HYAAZ</name>
<gene>
    <name evidence="3" type="primary">LOC125179280</name>
</gene>
<feature type="compositionally biased region" description="Low complexity" evidence="1">
    <location>
        <begin position="313"/>
        <end position="334"/>
    </location>
</feature>
<dbReference type="GeneID" id="125179280"/>
<proteinExistence type="predicted"/>
<organism evidence="2 3">
    <name type="scientific">Hyalella azteca</name>
    <name type="common">Amphipod</name>
    <dbReference type="NCBI Taxonomy" id="294128"/>
    <lineage>
        <taxon>Eukaryota</taxon>
        <taxon>Metazoa</taxon>
        <taxon>Ecdysozoa</taxon>
        <taxon>Arthropoda</taxon>
        <taxon>Crustacea</taxon>
        <taxon>Multicrustacea</taxon>
        <taxon>Malacostraca</taxon>
        <taxon>Eumalacostraca</taxon>
        <taxon>Peracarida</taxon>
        <taxon>Amphipoda</taxon>
        <taxon>Senticaudata</taxon>
        <taxon>Talitrida</taxon>
        <taxon>Talitroidea</taxon>
        <taxon>Hyalellidae</taxon>
        <taxon>Hyalella</taxon>
    </lineage>
</organism>
<keyword evidence="2" id="KW-1185">Reference proteome</keyword>
<reference evidence="3" key="1">
    <citation type="submission" date="2025-08" db="UniProtKB">
        <authorList>
            <consortium name="RefSeq"/>
        </authorList>
    </citation>
    <scope>IDENTIFICATION</scope>
    <source>
        <tissue evidence="3">Whole organism</tissue>
    </source>
</reference>
<feature type="compositionally biased region" description="Basic residues" evidence="1">
    <location>
        <begin position="369"/>
        <end position="380"/>
    </location>
</feature>
<evidence type="ECO:0000313" key="2">
    <source>
        <dbReference type="Proteomes" id="UP000694843"/>
    </source>
</evidence>
<sequence length="402" mass="44022">MQSGSESDLDDSLNTEVKQRPVRVKKVPVRYPDSELKVIPKKMDSTSEPVAASAPAAAQAAAGEAPTSGSLTTNMVNSRPALTYVCAPQEIPNFRGNVLPGEPPAQGGTAEVDVEAWLHHLTLHFESTGLTDDRSRIRQLVQHTHKKLGDARTVVSKYLNDDHMDFTFEEVRRDLLLTYAGVTNISFVDASRELMDVALSAKPHKVSATGNVYAIRDAALKVAKTFVNRPSYNAAADTRSTLDILTEAFFAFGASLVFKKRIVTDTLLKRKENDRVANAYQALTHFLVATEKEIYRNQNGTSTVTKVHVENKPSSTDTSSATAASAPTRGNYNYRRGRGRYRGRFNNRGNRGGTTSHQNPTSNNSRGGNHNHNHRGGYRGHQKESQRAHAGVSRAGCIPEPV</sequence>
<feature type="compositionally biased region" description="Basic residues" evidence="1">
    <location>
        <begin position="335"/>
        <end position="345"/>
    </location>
</feature>
<evidence type="ECO:0000256" key="1">
    <source>
        <dbReference type="SAM" id="MobiDB-lite"/>
    </source>
</evidence>
<feature type="region of interest" description="Disordered" evidence="1">
    <location>
        <begin position="305"/>
        <end position="402"/>
    </location>
</feature>
<dbReference type="RefSeq" id="XP_047740809.1">
    <property type="nucleotide sequence ID" value="XM_047884853.1"/>
</dbReference>
<protein>
    <submittedName>
        <fullName evidence="3">Uncharacterized protein LOC125179280</fullName>
    </submittedName>
</protein>
<dbReference type="Proteomes" id="UP000694843">
    <property type="component" value="Unplaced"/>
</dbReference>